<dbReference type="Gene3D" id="3.40.50.300">
    <property type="entry name" value="P-loop containing nucleotide triphosphate hydrolases"/>
    <property type="match status" value="1"/>
</dbReference>
<gene>
    <name evidence="3" type="ORF">AAE039_15350</name>
</gene>
<sequence>MTILNEIFEWSKGLPPWQRDAISRLLAKNALDEQDEADLLALLKSANGIPDPKGRIAKPLAAGQVPLPPAGASAIVLQAVKDLQHVNAIAPHQSLGMGATGLTIIYGSNGSGKSGYSRVLKRACRARDQQEDIHPDANFAASKSTTPQATFVVSQGGVVSELTWQQGVTPPAELSSIAVFDARCAKAYLDQEGDFAYVPYGLEVFAALATLCQRLEAKVSDELLRAQVDISAFAPLLGETQVGKQIAALSAKTKPEVIESLATLSDKELARRAEVEASLKEGNPKEKAQQVRLRAQRFSALAAKVAVEEERLSEAAVTVVHQAADAYRNAQVAAKIAAQLHTEGGKLLPGTGGEAWRDLYDAAKKFAVSAYPDKGFYELTSDDACLLCQQPLQAGAERLRRFEAFVEAEAEKARDGRREDLRAVFVPMTKEVVTLGLDEAIRVELRAENEQLASDVEAFEEALIARQKSVKDAATADDWSVVVSAGVSPRAALSLLAEQLHSAAKALDEASDEKARNALQGEFNELNARMQLAVVKDSVLSAINKLSVQSRLKGCLPHLKTRSISTKATEIAAQVVSKELGEALNREFKSLGVSSLSVSSQSRSARGKTLHRLRLELPQALSPSEILSEGEQRAIAIGSFLAEVSLSGQTGAIVFDDPVCSLDHRRRERVAKRLADEAEKRQVIILTHDIYFLNLLTEAAGRAGRPVVTQSLVRQAQGFGVASPNLPFEGLSSSKRVGFIKTIHVEAVKAQKLGEEEAHHELTVKAYYYLRLAWERAVEEVLLRNVVLRFRKGVETQRLSGVTVTDADYARVEAGMAKCSNYAHDKAQFGGVAVPDPDELMSDLVEFEAFIKEVNERSDKTSTSRKKGASAAAATA</sequence>
<dbReference type="InterPro" id="IPR026866">
    <property type="entry name" value="CR006_AAA"/>
</dbReference>
<dbReference type="PANTHER" id="PTHR32182:SF22">
    <property type="entry name" value="ATP-DEPENDENT ENDONUCLEASE, OLD FAMILY-RELATED"/>
    <property type="match status" value="1"/>
</dbReference>
<proteinExistence type="predicted"/>
<dbReference type="EMBL" id="JBBYHY010000008">
    <property type="protein sequence ID" value="MEL3954934.1"/>
    <property type="molecule type" value="Genomic_DNA"/>
</dbReference>
<dbReference type="InterPro" id="IPR027417">
    <property type="entry name" value="P-loop_NTPase"/>
</dbReference>
<dbReference type="SUPFAM" id="SSF52540">
    <property type="entry name" value="P-loop containing nucleoside triphosphate hydrolases"/>
    <property type="match status" value="1"/>
</dbReference>
<protein>
    <submittedName>
        <fullName evidence="3">AAA family ATPase</fullName>
    </submittedName>
</protein>
<evidence type="ECO:0000313" key="4">
    <source>
        <dbReference type="Proteomes" id="UP001455088"/>
    </source>
</evidence>
<feature type="domain" description="Protein CR006 P-loop" evidence="2">
    <location>
        <begin position="381"/>
        <end position="699"/>
    </location>
</feature>
<dbReference type="Pfam" id="PF13166">
    <property type="entry name" value="AAA_13"/>
    <property type="match status" value="1"/>
</dbReference>
<dbReference type="RefSeq" id="WP_341987183.1">
    <property type="nucleotide sequence ID" value="NZ_JBBYHY010000008.1"/>
</dbReference>
<name>A0ABU9JR33_9GAMM</name>
<feature type="region of interest" description="Disordered" evidence="1">
    <location>
        <begin position="856"/>
        <end position="876"/>
    </location>
</feature>
<dbReference type="PANTHER" id="PTHR32182">
    <property type="entry name" value="DNA REPLICATION AND REPAIR PROTEIN RECF"/>
    <property type="match status" value="1"/>
</dbReference>
<evidence type="ECO:0000313" key="3">
    <source>
        <dbReference type="EMBL" id="MEL3954934.1"/>
    </source>
</evidence>
<dbReference type="Proteomes" id="UP001455088">
    <property type="component" value="Unassembled WGS sequence"/>
</dbReference>
<reference evidence="3 4" key="1">
    <citation type="submission" date="2024-04" db="EMBL/GenBank/DDBJ databases">
        <title>Bacterial endophytes with biocontrol capabilities against important plant pathogens.</title>
        <authorList>
            <person name="Alayande K.A."/>
        </authorList>
    </citation>
    <scope>NUCLEOTIDE SEQUENCE [LARGE SCALE GENOMIC DNA]</scope>
    <source>
        <strain evidence="3 4">KV22</strain>
    </source>
</reference>
<keyword evidence="4" id="KW-1185">Reference proteome</keyword>
<evidence type="ECO:0000259" key="2">
    <source>
        <dbReference type="Pfam" id="PF13166"/>
    </source>
</evidence>
<evidence type="ECO:0000256" key="1">
    <source>
        <dbReference type="SAM" id="MobiDB-lite"/>
    </source>
</evidence>
<comment type="caution">
    <text evidence="3">The sequence shown here is derived from an EMBL/GenBank/DDBJ whole genome shotgun (WGS) entry which is preliminary data.</text>
</comment>
<accession>A0ABU9JR33</accession>
<organism evidence="3 4">
    <name type="scientific">Stenotrophomonas bentonitica</name>
    <dbReference type="NCBI Taxonomy" id="1450134"/>
    <lineage>
        <taxon>Bacteria</taxon>
        <taxon>Pseudomonadati</taxon>
        <taxon>Pseudomonadota</taxon>
        <taxon>Gammaproteobacteria</taxon>
        <taxon>Lysobacterales</taxon>
        <taxon>Lysobacteraceae</taxon>
        <taxon>Stenotrophomonas</taxon>
    </lineage>
</organism>